<keyword evidence="8" id="KW-0479">Metal-binding</keyword>
<dbReference type="Proteomes" id="UP000256373">
    <property type="component" value="Unassembled WGS sequence"/>
</dbReference>
<dbReference type="InterPro" id="IPR002192">
    <property type="entry name" value="PPDK_AMP/ATP-bd"/>
</dbReference>
<keyword evidence="11" id="KW-0067">ATP-binding</keyword>
<dbReference type="PROSITE" id="PS50042">
    <property type="entry name" value="CNMP_BINDING_3"/>
    <property type="match status" value="1"/>
</dbReference>
<evidence type="ECO:0000313" key="17">
    <source>
        <dbReference type="Proteomes" id="UP000256373"/>
    </source>
</evidence>
<protein>
    <recommendedName>
        <fullName evidence="6">Phosphoenolpyruvate synthase</fullName>
        <ecNumber evidence="5">2.7.9.2</ecNumber>
    </recommendedName>
    <alternativeName>
        <fullName evidence="13">Pyruvate, water dikinase</fullName>
    </alternativeName>
</protein>
<organism evidence="16 17">
    <name type="scientific">Dyadobacter luteus</name>
    <dbReference type="NCBI Taxonomy" id="2259619"/>
    <lineage>
        <taxon>Bacteria</taxon>
        <taxon>Pseudomonadati</taxon>
        <taxon>Bacteroidota</taxon>
        <taxon>Cytophagia</taxon>
        <taxon>Cytophagales</taxon>
        <taxon>Spirosomataceae</taxon>
        <taxon>Dyadobacter</taxon>
    </lineage>
</organism>
<keyword evidence="7" id="KW-0808">Transferase</keyword>
<dbReference type="GO" id="GO:0008986">
    <property type="term" value="F:pyruvate, water dikinase activity"/>
    <property type="evidence" value="ECO:0007669"/>
    <property type="project" value="UniProtKB-EC"/>
</dbReference>
<dbReference type="EC" id="2.7.9.2" evidence="5"/>
<dbReference type="GO" id="GO:0046872">
    <property type="term" value="F:metal ion binding"/>
    <property type="evidence" value="ECO:0007669"/>
    <property type="project" value="UniProtKB-KW"/>
</dbReference>
<evidence type="ECO:0000256" key="3">
    <source>
        <dbReference type="ARBA" id="ARBA00004742"/>
    </source>
</evidence>
<evidence type="ECO:0000256" key="1">
    <source>
        <dbReference type="ARBA" id="ARBA00001946"/>
    </source>
</evidence>
<comment type="catalytic activity">
    <reaction evidence="14">
        <text>pyruvate + ATP + H2O = phosphoenolpyruvate + AMP + phosphate + 2 H(+)</text>
        <dbReference type="Rhea" id="RHEA:11364"/>
        <dbReference type="ChEBI" id="CHEBI:15361"/>
        <dbReference type="ChEBI" id="CHEBI:15377"/>
        <dbReference type="ChEBI" id="CHEBI:15378"/>
        <dbReference type="ChEBI" id="CHEBI:30616"/>
        <dbReference type="ChEBI" id="CHEBI:43474"/>
        <dbReference type="ChEBI" id="CHEBI:58702"/>
        <dbReference type="ChEBI" id="CHEBI:456215"/>
        <dbReference type="EC" id="2.7.9.2"/>
    </reaction>
</comment>
<keyword evidence="17" id="KW-1185">Reference proteome</keyword>
<evidence type="ECO:0000256" key="5">
    <source>
        <dbReference type="ARBA" id="ARBA00011996"/>
    </source>
</evidence>
<evidence type="ECO:0000256" key="6">
    <source>
        <dbReference type="ARBA" id="ARBA00021623"/>
    </source>
</evidence>
<feature type="domain" description="Cyclic nucleotide-binding" evidence="15">
    <location>
        <begin position="171"/>
        <end position="213"/>
    </location>
</feature>
<evidence type="ECO:0000259" key="15">
    <source>
        <dbReference type="PROSITE" id="PS50042"/>
    </source>
</evidence>
<dbReference type="PANTHER" id="PTHR43030">
    <property type="entry name" value="PHOSPHOENOLPYRUVATE SYNTHASE"/>
    <property type="match status" value="1"/>
</dbReference>
<evidence type="ECO:0000256" key="11">
    <source>
        <dbReference type="ARBA" id="ARBA00022840"/>
    </source>
</evidence>
<comment type="function">
    <text evidence="2">Catalyzes the phosphorylation of pyruvate to phosphoenolpyruvate.</text>
</comment>
<dbReference type="GO" id="GO:0006094">
    <property type="term" value="P:gluconeogenesis"/>
    <property type="evidence" value="ECO:0007669"/>
    <property type="project" value="UniProtKB-UniPathway"/>
</dbReference>
<dbReference type="EMBL" id="QNUL01000007">
    <property type="protein sequence ID" value="REA61665.1"/>
    <property type="molecule type" value="Genomic_DNA"/>
</dbReference>
<proteinExistence type="inferred from homology"/>
<evidence type="ECO:0000256" key="8">
    <source>
        <dbReference type="ARBA" id="ARBA00022723"/>
    </source>
</evidence>
<accession>A0A3D8YBV5</accession>
<dbReference type="InterPro" id="IPR013815">
    <property type="entry name" value="ATP_grasp_subdomain_1"/>
</dbReference>
<dbReference type="PANTHER" id="PTHR43030:SF1">
    <property type="entry name" value="PHOSPHOENOLPYRUVATE SYNTHASE"/>
    <property type="match status" value="1"/>
</dbReference>
<comment type="pathway">
    <text evidence="3">Carbohydrate biosynthesis; gluconeogenesis.</text>
</comment>
<dbReference type="InterPro" id="IPR000595">
    <property type="entry name" value="cNMP-bd_dom"/>
</dbReference>
<evidence type="ECO:0000256" key="7">
    <source>
        <dbReference type="ARBA" id="ARBA00022679"/>
    </source>
</evidence>
<keyword evidence="10" id="KW-0418">Kinase</keyword>
<keyword evidence="12" id="KW-0460">Magnesium</keyword>
<dbReference type="RefSeq" id="WP_115831118.1">
    <property type="nucleotide sequence ID" value="NZ_QNUL01000007.1"/>
</dbReference>
<evidence type="ECO:0000256" key="13">
    <source>
        <dbReference type="ARBA" id="ARBA00033470"/>
    </source>
</evidence>
<comment type="cofactor">
    <cofactor evidence="1">
        <name>Mg(2+)</name>
        <dbReference type="ChEBI" id="CHEBI:18420"/>
    </cofactor>
</comment>
<keyword evidence="9" id="KW-0547">Nucleotide-binding</keyword>
<reference evidence="16 17" key="1">
    <citation type="submission" date="2018-07" db="EMBL/GenBank/DDBJ databases">
        <title>Dyadobacter roseus sp. nov., isolated from rose rhizosphere soil.</title>
        <authorList>
            <person name="Chen L."/>
        </authorList>
    </citation>
    <scope>NUCLEOTIDE SEQUENCE [LARGE SCALE GENOMIC DNA]</scope>
    <source>
        <strain evidence="16 17">RS19</strain>
    </source>
</reference>
<dbReference type="UniPathway" id="UPA00138"/>
<comment type="similarity">
    <text evidence="4">Belongs to the PEP-utilizing enzyme family.</text>
</comment>
<evidence type="ECO:0000256" key="10">
    <source>
        <dbReference type="ARBA" id="ARBA00022777"/>
    </source>
</evidence>
<evidence type="ECO:0000256" key="9">
    <source>
        <dbReference type="ARBA" id="ARBA00022741"/>
    </source>
</evidence>
<evidence type="ECO:0000256" key="12">
    <source>
        <dbReference type="ARBA" id="ARBA00022842"/>
    </source>
</evidence>
<evidence type="ECO:0000256" key="14">
    <source>
        <dbReference type="ARBA" id="ARBA00047700"/>
    </source>
</evidence>
<evidence type="ECO:0000256" key="4">
    <source>
        <dbReference type="ARBA" id="ARBA00007837"/>
    </source>
</evidence>
<gene>
    <name evidence="16" type="ORF">DSL64_11935</name>
</gene>
<dbReference type="SUPFAM" id="SSF56059">
    <property type="entry name" value="Glutathione synthetase ATP-binding domain-like"/>
    <property type="match status" value="1"/>
</dbReference>
<dbReference type="AlphaFoldDB" id="A0A3D8YBV5"/>
<comment type="caution">
    <text evidence="16">The sequence shown here is derived from an EMBL/GenBank/DDBJ whole genome shotgun (WGS) entry which is preliminary data.</text>
</comment>
<evidence type="ECO:0000256" key="2">
    <source>
        <dbReference type="ARBA" id="ARBA00002988"/>
    </source>
</evidence>
<dbReference type="GO" id="GO:0005524">
    <property type="term" value="F:ATP binding"/>
    <property type="evidence" value="ECO:0007669"/>
    <property type="project" value="UniProtKB-KW"/>
</dbReference>
<sequence>MKGSSAYLILFILCVLPLHWINAQDVVPHKFNIDQNHIANFEVEGRPDFYYLLKVRNTLDEPFVYCTDMAPGKDGVVTLKESIGAYSAGHYQVLQYPVSKPHDSDGDGIDDLTEFVNPVNQSPFNAAKQINFKDGAVHIPTREIFTKLSFQHNGVSDIDPHLKNLQFVKFYIVRDNPKGAQLYFMNSNTHQLHASFKLATKINSGGGFGEIPLELRGEIVFHQNLKSASGALGVYRFEFEPNDSFSFKKVQMAYELIAANMPFLKNNLAYYPMPNAALPLYHEEKKLYDRSRIPVLLEEDILADIDYMALNQAEGYGLLRKMEFGDIPGIRDIVIYESLPNEMPRTGGIISAVSQTPLSHVNLRAIQDKVPNAYIKDPANNKRIANLVGKYVHYIVKQNEFSIEESNLEAVNAWFDALRPKNNQIPPLNLTRTKIARLDDIRFDMSDSFGAKCANLAEMRTFGFSAETIPDGFGVPFHYYRVFMEHNGFFEKIAHIRSDSTFIHDATARDKQLQKFRKEIEKGEMPQWMLDDLAVMQNAFPKGQPIRCRSSTNNEDLPNFSGAGLYDSKTQKPDEGHISKSIKQVYASMWNFRAYDEREFYRIDHFAASMGVLCHPNEKDEILNGVGVSADPIYYTDETFYLNNQLGEDLVTNPEALSIPEEIILEAGNKSNADFTVVRFSNLSNSKLILDKKYMAQMKDHLKVIHNRFKRLYKAENDPHFSIEIEYKIVKEDYLSIKQARPWLGANTSSGVDFYEEDKIADTPALHFFAFPNPFEKTVHFKFENKEGGGVKIELYLLNGTKILEKSLGYKFAGTYEEQVDLKNIVPKVTGFIAKITLEGQYKNHSQTTRIFKK</sequence>
<evidence type="ECO:0000313" key="16">
    <source>
        <dbReference type="EMBL" id="REA61665.1"/>
    </source>
</evidence>
<name>A0A3D8YBV5_9BACT</name>
<dbReference type="Gene3D" id="3.30.1490.20">
    <property type="entry name" value="ATP-grasp fold, A domain"/>
    <property type="match status" value="1"/>
</dbReference>
<dbReference type="OrthoDB" id="9765468at2"/>
<dbReference type="InterPro" id="IPR006319">
    <property type="entry name" value="PEP_synth"/>
</dbReference>
<dbReference type="Pfam" id="PF01326">
    <property type="entry name" value="PPDK_N"/>
    <property type="match status" value="1"/>
</dbReference>